<dbReference type="InterPro" id="IPR005145">
    <property type="entry name" value="Sua5_C"/>
</dbReference>
<dbReference type="PROSITE" id="PS51163">
    <property type="entry name" value="YRDC"/>
    <property type="match status" value="1"/>
</dbReference>
<feature type="binding site" evidence="14">
    <location>
        <position position="192"/>
    </location>
    <ligand>
        <name>ATP</name>
        <dbReference type="ChEBI" id="CHEBI:30616"/>
    </ligand>
</feature>
<evidence type="ECO:0000256" key="14">
    <source>
        <dbReference type="PIRSR" id="PIRSR004930-1"/>
    </source>
</evidence>
<comment type="catalytic activity">
    <reaction evidence="12 13">
        <text>L-threonine + hydrogencarbonate + ATP = L-threonylcarbamoyladenylate + diphosphate + H2O</text>
        <dbReference type="Rhea" id="RHEA:36407"/>
        <dbReference type="ChEBI" id="CHEBI:15377"/>
        <dbReference type="ChEBI" id="CHEBI:17544"/>
        <dbReference type="ChEBI" id="CHEBI:30616"/>
        <dbReference type="ChEBI" id="CHEBI:33019"/>
        <dbReference type="ChEBI" id="CHEBI:57926"/>
        <dbReference type="ChEBI" id="CHEBI:73682"/>
        <dbReference type="EC" id="2.7.7.87"/>
    </reaction>
</comment>
<feature type="binding site" evidence="14">
    <location>
        <position position="228"/>
    </location>
    <ligand>
        <name>ATP</name>
        <dbReference type="ChEBI" id="CHEBI:30616"/>
    </ligand>
</feature>
<protein>
    <recommendedName>
        <fullName evidence="4 13">Threonylcarbamoyl-AMP synthase</fullName>
        <shortName evidence="13">TC-AMP synthase</shortName>
        <ecNumber evidence="3 13">2.7.7.87</ecNumber>
    </recommendedName>
    <alternativeName>
        <fullName evidence="11 13">L-threonylcarbamoyladenylate synthase</fullName>
    </alternativeName>
</protein>
<evidence type="ECO:0000256" key="13">
    <source>
        <dbReference type="PIRNR" id="PIRNR004930"/>
    </source>
</evidence>
<dbReference type="Gene3D" id="3.90.870.10">
    <property type="entry name" value="DHBP synthase"/>
    <property type="match status" value="1"/>
</dbReference>
<dbReference type="GO" id="GO:0008033">
    <property type="term" value="P:tRNA processing"/>
    <property type="evidence" value="ECO:0007669"/>
    <property type="project" value="UniProtKB-KW"/>
</dbReference>
<dbReference type="EMBL" id="QGLT01000001">
    <property type="protein sequence ID" value="PXZ01828.1"/>
    <property type="molecule type" value="Genomic_DNA"/>
</dbReference>
<comment type="subcellular location">
    <subcellularLocation>
        <location evidence="1 13">Cytoplasm</location>
    </subcellularLocation>
</comment>
<evidence type="ECO:0000256" key="8">
    <source>
        <dbReference type="ARBA" id="ARBA00022695"/>
    </source>
</evidence>
<dbReference type="RefSeq" id="WP_110438347.1">
    <property type="nucleotide sequence ID" value="NZ_CP046393.1"/>
</dbReference>
<dbReference type="PANTHER" id="PTHR17490">
    <property type="entry name" value="SUA5"/>
    <property type="match status" value="1"/>
</dbReference>
<comment type="caution">
    <text evidence="16">The sequence shown here is derived from an EMBL/GenBank/DDBJ whole genome shotgun (WGS) entry which is preliminary data.</text>
</comment>
<dbReference type="Pfam" id="PF01300">
    <property type="entry name" value="Sua5_yciO_yrdC"/>
    <property type="match status" value="1"/>
</dbReference>
<organism evidence="16 17">
    <name type="scientific">Commensalibacter melissae</name>
    <dbReference type="NCBI Taxonomy" id="2070537"/>
    <lineage>
        <taxon>Bacteria</taxon>
        <taxon>Pseudomonadati</taxon>
        <taxon>Pseudomonadota</taxon>
        <taxon>Alphaproteobacteria</taxon>
        <taxon>Acetobacterales</taxon>
        <taxon>Acetobacteraceae</taxon>
    </lineage>
</organism>
<evidence type="ECO:0000256" key="9">
    <source>
        <dbReference type="ARBA" id="ARBA00022741"/>
    </source>
</evidence>
<dbReference type="InterPro" id="IPR038385">
    <property type="entry name" value="Sua5/YwlC_C"/>
</dbReference>
<feature type="binding site" evidence="14">
    <location>
        <position position="114"/>
    </location>
    <ligand>
        <name>ATP</name>
        <dbReference type="ChEBI" id="CHEBI:30616"/>
    </ligand>
</feature>
<proteinExistence type="inferred from homology"/>
<keyword evidence="17" id="KW-1185">Reference proteome</keyword>
<keyword evidence="10 13" id="KW-0067">ATP-binding</keyword>
<dbReference type="InterPro" id="IPR010923">
    <property type="entry name" value="T(6)A37_SUA5"/>
</dbReference>
<gene>
    <name evidence="16" type="ORF">DK869_02190</name>
</gene>
<name>A0A318NE27_9PROT</name>
<evidence type="ECO:0000256" key="1">
    <source>
        <dbReference type="ARBA" id="ARBA00004496"/>
    </source>
</evidence>
<evidence type="ECO:0000256" key="2">
    <source>
        <dbReference type="ARBA" id="ARBA00007663"/>
    </source>
</evidence>
<feature type="binding site" evidence="14">
    <location>
        <position position="118"/>
    </location>
    <ligand>
        <name>ATP</name>
        <dbReference type="ChEBI" id="CHEBI:30616"/>
    </ligand>
</feature>
<keyword evidence="7 13" id="KW-0819">tRNA processing</keyword>
<dbReference type="GO" id="GO:0061710">
    <property type="term" value="F:L-threonylcarbamoyladenylate synthase"/>
    <property type="evidence" value="ECO:0007669"/>
    <property type="project" value="UniProtKB-EC"/>
</dbReference>
<dbReference type="PIRSF" id="PIRSF004930">
    <property type="entry name" value="Tln_factor_SUA5"/>
    <property type="match status" value="1"/>
</dbReference>
<feature type="binding site" evidence="14">
    <location>
        <position position="148"/>
    </location>
    <ligand>
        <name>ATP</name>
        <dbReference type="ChEBI" id="CHEBI:30616"/>
    </ligand>
</feature>
<feature type="binding site" evidence="14">
    <location>
        <position position="58"/>
    </location>
    <ligand>
        <name>ATP</name>
        <dbReference type="ChEBI" id="CHEBI:30616"/>
    </ligand>
</feature>
<evidence type="ECO:0000256" key="4">
    <source>
        <dbReference type="ARBA" id="ARBA00015492"/>
    </source>
</evidence>
<dbReference type="FunFam" id="3.90.870.10:FF:000009">
    <property type="entry name" value="Threonylcarbamoyl-AMP synthase, putative"/>
    <property type="match status" value="1"/>
</dbReference>
<dbReference type="OrthoDB" id="9814580at2"/>
<keyword evidence="5 13" id="KW-0963">Cytoplasm</keyword>
<dbReference type="Pfam" id="PF03481">
    <property type="entry name" value="Sua5_C"/>
    <property type="match status" value="1"/>
</dbReference>
<sequence>MTLLLTNTPFNIHKAASILHDGGLVSFGTETVYGLGADATNNHAIAKIYQAKGRPNFNPLIIHFAQLEHIFQFVEKNDLAYELGLKFWPGPLTLILNKQKNTQISQAATAHLSTMAVRIPNSLTARQLIEYSQKPIAAPSANVSGHVSPTTAQHVYQELNGKIDAVFDSGPCQIGVESTILDVSGDYPKLLRPGGISAESLSSICGPLSFKDSVETKITAPGQLSSHYAPSLTVRLNCTHVLANEALLAFGKTTLQAPLSVNLSPTSNLEEAARNLFANLRFLDTEGKKLGLQKIAVMPIPDYGIGRAICDRLQRAAAPRP</sequence>
<comment type="similarity">
    <text evidence="2 13">Belongs to the SUA5 family.</text>
</comment>
<evidence type="ECO:0000256" key="11">
    <source>
        <dbReference type="ARBA" id="ARBA00029774"/>
    </source>
</evidence>
<feature type="binding site" evidence="14">
    <location>
        <position position="138"/>
    </location>
    <ligand>
        <name>L-threonine</name>
        <dbReference type="ChEBI" id="CHEBI:57926"/>
    </ligand>
</feature>
<feature type="binding site" evidence="14">
    <location>
        <position position="178"/>
    </location>
    <ligand>
        <name>L-threonine</name>
        <dbReference type="ChEBI" id="CHEBI:57926"/>
    </ligand>
</feature>
<comment type="function">
    <text evidence="13">Required for the formation of a threonylcarbamoyl group on adenosine at position 37 (t(6)A37) in tRNAs that read codons beginning with adenine.</text>
</comment>
<keyword evidence="6 13" id="KW-0808">Transferase</keyword>
<keyword evidence="9 13" id="KW-0547">Nucleotide-binding</keyword>
<evidence type="ECO:0000259" key="15">
    <source>
        <dbReference type="PROSITE" id="PS51163"/>
    </source>
</evidence>
<dbReference type="NCBIfam" id="TIGR00057">
    <property type="entry name" value="L-threonylcarbamoyladenylate synthase"/>
    <property type="match status" value="1"/>
</dbReference>
<feature type="binding site" evidence="14">
    <location>
        <position position="140"/>
    </location>
    <ligand>
        <name>ATP</name>
        <dbReference type="ChEBI" id="CHEBI:30616"/>
    </ligand>
</feature>
<evidence type="ECO:0000313" key="16">
    <source>
        <dbReference type="EMBL" id="PXZ01828.1"/>
    </source>
</evidence>
<feature type="binding site" evidence="14">
    <location>
        <position position="63"/>
    </location>
    <ligand>
        <name>ATP</name>
        <dbReference type="ChEBI" id="CHEBI:30616"/>
    </ligand>
</feature>
<evidence type="ECO:0000256" key="3">
    <source>
        <dbReference type="ARBA" id="ARBA00012584"/>
    </source>
</evidence>
<reference evidence="16 17" key="1">
    <citation type="submission" date="2018-05" db="EMBL/GenBank/DDBJ databases">
        <title>Reference genomes for bee gut microbiota database.</title>
        <authorList>
            <person name="Ellegaard K.M."/>
        </authorList>
    </citation>
    <scope>NUCLEOTIDE SEQUENCE [LARGE SCALE GENOMIC DNA]</scope>
    <source>
        <strain evidence="16 17">ESL0284</strain>
    </source>
</reference>
<evidence type="ECO:0000256" key="12">
    <source>
        <dbReference type="ARBA" id="ARBA00048366"/>
    </source>
</evidence>
<feature type="domain" description="YrdC-like" evidence="15">
    <location>
        <begin position="9"/>
        <end position="196"/>
    </location>
</feature>
<evidence type="ECO:0000256" key="7">
    <source>
        <dbReference type="ARBA" id="ARBA00022694"/>
    </source>
</evidence>
<feature type="binding site" evidence="14">
    <location>
        <position position="54"/>
    </location>
    <ligand>
        <name>ATP</name>
        <dbReference type="ChEBI" id="CHEBI:30616"/>
    </ligand>
</feature>
<dbReference type="SUPFAM" id="SSF55821">
    <property type="entry name" value="YrdC/RibB"/>
    <property type="match status" value="1"/>
</dbReference>
<keyword evidence="8 13" id="KW-0548">Nucleotidyltransferase</keyword>
<dbReference type="PANTHER" id="PTHR17490:SF16">
    <property type="entry name" value="THREONYLCARBAMOYL-AMP SYNTHASE"/>
    <property type="match status" value="1"/>
</dbReference>
<evidence type="ECO:0000256" key="10">
    <source>
        <dbReference type="ARBA" id="ARBA00022840"/>
    </source>
</evidence>
<evidence type="ECO:0000256" key="5">
    <source>
        <dbReference type="ARBA" id="ARBA00022490"/>
    </source>
</evidence>
<dbReference type="GO" id="GO:0005524">
    <property type="term" value="F:ATP binding"/>
    <property type="evidence" value="ECO:0007669"/>
    <property type="project" value="UniProtKB-UniRule"/>
</dbReference>
<accession>A0A318NE27</accession>
<dbReference type="GO" id="GO:0003725">
    <property type="term" value="F:double-stranded RNA binding"/>
    <property type="evidence" value="ECO:0007669"/>
    <property type="project" value="UniProtKB-UniRule"/>
</dbReference>
<dbReference type="GO" id="GO:0000049">
    <property type="term" value="F:tRNA binding"/>
    <property type="evidence" value="ECO:0007669"/>
    <property type="project" value="TreeGrafter"/>
</dbReference>
<dbReference type="Proteomes" id="UP000247565">
    <property type="component" value="Unassembled WGS sequence"/>
</dbReference>
<evidence type="ECO:0000256" key="6">
    <source>
        <dbReference type="ARBA" id="ARBA00022679"/>
    </source>
</evidence>
<dbReference type="InterPro" id="IPR050156">
    <property type="entry name" value="TC-AMP_synthase_SUA5"/>
</dbReference>
<dbReference type="InterPro" id="IPR006070">
    <property type="entry name" value="Sua5-like_dom"/>
</dbReference>
<dbReference type="InterPro" id="IPR017945">
    <property type="entry name" value="DHBP_synth_RibB-like_a/b_dom"/>
</dbReference>
<dbReference type="Gene3D" id="3.40.50.11030">
    <property type="entry name" value="Threonylcarbamoyl-AMP synthase, C-terminal domain"/>
    <property type="match status" value="1"/>
</dbReference>
<dbReference type="AlphaFoldDB" id="A0A318NE27"/>
<dbReference type="EC" id="2.7.7.87" evidence="3 13"/>
<feature type="binding site" evidence="14">
    <location>
        <position position="31"/>
    </location>
    <ligand>
        <name>L-threonine</name>
        <dbReference type="ChEBI" id="CHEBI:57926"/>
    </ligand>
</feature>
<dbReference type="GO" id="GO:0005737">
    <property type="term" value="C:cytoplasm"/>
    <property type="evidence" value="ECO:0007669"/>
    <property type="project" value="UniProtKB-SubCell"/>
</dbReference>
<dbReference type="GO" id="GO:0006450">
    <property type="term" value="P:regulation of translational fidelity"/>
    <property type="evidence" value="ECO:0007669"/>
    <property type="project" value="TreeGrafter"/>
</dbReference>
<evidence type="ECO:0000313" key="17">
    <source>
        <dbReference type="Proteomes" id="UP000247565"/>
    </source>
</evidence>